<evidence type="ECO:0000313" key="2">
    <source>
        <dbReference type="EMBL" id="TBW59559.1"/>
    </source>
</evidence>
<gene>
    <name evidence="2" type="ORF">EZI54_00980</name>
</gene>
<sequence length="86" mass="10232">MTYEELIKRLDPTVYRSLRRAVELGKWPDGRPVSEEQRQICMEAVIHYENEHHIPEKERVGYIDRERKELQDSTPVGDTTPIRILN</sequence>
<dbReference type="Proteomes" id="UP000313645">
    <property type="component" value="Unassembled WGS sequence"/>
</dbReference>
<organism evidence="2 3">
    <name type="scientific">Marinobacter halodurans</name>
    <dbReference type="NCBI Taxonomy" id="2528979"/>
    <lineage>
        <taxon>Bacteria</taxon>
        <taxon>Pseudomonadati</taxon>
        <taxon>Pseudomonadota</taxon>
        <taxon>Gammaproteobacteria</taxon>
        <taxon>Pseudomonadales</taxon>
        <taxon>Marinobacteraceae</taxon>
        <taxon>Marinobacter</taxon>
    </lineage>
</organism>
<protein>
    <submittedName>
        <fullName evidence="2">DUF1315 family protein</fullName>
    </submittedName>
</protein>
<accession>A0ABY1ZU01</accession>
<dbReference type="RefSeq" id="WP_131478115.1">
    <property type="nucleotide sequence ID" value="NZ_SJDL01000001.1"/>
</dbReference>
<evidence type="ECO:0000313" key="3">
    <source>
        <dbReference type="Proteomes" id="UP000313645"/>
    </source>
</evidence>
<name>A0ABY1ZU01_9GAMM</name>
<reference evidence="2 3" key="1">
    <citation type="submission" date="2019-02" db="EMBL/GenBank/DDBJ databases">
        <title>Marinobacter halodurans sp. nov., a marine bacterium isolated from sea tidal flat.</title>
        <authorList>
            <person name="Yoo Y."/>
            <person name="Lee D.W."/>
            <person name="Kim B.S."/>
            <person name="Kim J.-J."/>
        </authorList>
    </citation>
    <scope>NUCLEOTIDE SEQUENCE [LARGE SCALE GENOMIC DNA]</scope>
    <source>
        <strain evidence="2 3">YJ-S3-2</strain>
    </source>
</reference>
<proteinExistence type="predicted"/>
<dbReference type="Pfam" id="PF07023">
    <property type="entry name" value="DUF1315"/>
    <property type="match status" value="1"/>
</dbReference>
<comment type="caution">
    <text evidence="2">The sequence shown here is derived from an EMBL/GenBank/DDBJ whole genome shotgun (WGS) entry which is preliminary data.</text>
</comment>
<evidence type="ECO:0000256" key="1">
    <source>
        <dbReference type="SAM" id="MobiDB-lite"/>
    </source>
</evidence>
<dbReference type="EMBL" id="SJDL01000001">
    <property type="protein sequence ID" value="TBW59559.1"/>
    <property type="molecule type" value="Genomic_DNA"/>
</dbReference>
<keyword evidence="3" id="KW-1185">Reference proteome</keyword>
<dbReference type="InterPro" id="IPR009749">
    <property type="entry name" value="DUF1315"/>
</dbReference>
<feature type="region of interest" description="Disordered" evidence="1">
    <location>
        <begin position="67"/>
        <end position="86"/>
    </location>
</feature>